<organism evidence="3">
    <name type="scientific">freshwater metagenome</name>
    <dbReference type="NCBI Taxonomy" id="449393"/>
    <lineage>
        <taxon>unclassified sequences</taxon>
        <taxon>metagenomes</taxon>
        <taxon>ecological metagenomes</taxon>
    </lineage>
</organism>
<protein>
    <submittedName>
        <fullName evidence="3">Unannotated protein</fullName>
    </submittedName>
</protein>
<proteinExistence type="predicted"/>
<dbReference type="SUPFAM" id="SSF46894">
    <property type="entry name" value="C-terminal effector domain of the bipartite response regulators"/>
    <property type="match status" value="1"/>
</dbReference>
<dbReference type="InterPro" id="IPR036388">
    <property type="entry name" value="WH-like_DNA-bd_sf"/>
</dbReference>
<dbReference type="EMBL" id="CAFBMX010000009">
    <property type="protein sequence ID" value="CAB4939870.1"/>
    <property type="molecule type" value="Genomic_DNA"/>
</dbReference>
<dbReference type="SUPFAM" id="SSF109604">
    <property type="entry name" value="HD-domain/PDEase-like"/>
    <property type="match status" value="1"/>
</dbReference>
<evidence type="ECO:0000259" key="2">
    <source>
        <dbReference type="PROSITE" id="PS51833"/>
    </source>
</evidence>
<feature type="domain" description="HDOD" evidence="2">
    <location>
        <begin position="40"/>
        <end position="234"/>
    </location>
</feature>
<dbReference type="InterPro" id="IPR052340">
    <property type="entry name" value="RNase_Y/CdgJ"/>
</dbReference>
<feature type="domain" description="HTH luxR-type" evidence="1">
    <location>
        <begin position="293"/>
        <end position="358"/>
    </location>
</feature>
<dbReference type="Pfam" id="PF08668">
    <property type="entry name" value="HDOD"/>
    <property type="match status" value="1"/>
</dbReference>
<dbReference type="CDD" id="cd00077">
    <property type="entry name" value="HDc"/>
    <property type="match status" value="1"/>
</dbReference>
<accession>A0A6J7J9S0</accession>
<dbReference type="InterPro" id="IPR006675">
    <property type="entry name" value="HDIG_dom"/>
</dbReference>
<dbReference type="InterPro" id="IPR003607">
    <property type="entry name" value="HD/PDEase_dom"/>
</dbReference>
<dbReference type="Gene3D" id="1.10.10.10">
    <property type="entry name" value="Winged helix-like DNA-binding domain superfamily/Winged helix DNA-binding domain"/>
    <property type="match status" value="1"/>
</dbReference>
<evidence type="ECO:0000259" key="1">
    <source>
        <dbReference type="PROSITE" id="PS50043"/>
    </source>
</evidence>
<dbReference type="GO" id="GO:0003677">
    <property type="term" value="F:DNA binding"/>
    <property type="evidence" value="ECO:0007669"/>
    <property type="project" value="InterPro"/>
</dbReference>
<dbReference type="PROSITE" id="PS51833">
    <property type="entry name" value="HDOD"/>
    <property type="match status" value="1"/>
</dbReference>
<dbReference type="PANTHER" id="PTHR33525:SF3">
    <property type="entry name" value="RIBONUCLEASE Y"/>
    <property type="match status" value="1"/>
</dbReference>
<dbReference type="InterPro" id="IPR013976">
    <property type="entry name" value="HDOD"/>
</dbReference>
<dbReference type="GO" id="GO:0006355">
    <property type="term" value="P:regulation of DNA-templated transcription"/>
    <property type="evidence" value="ECO:0007669"/>
    <property type="project" value="InterPro"/>
</dbReference>
<name>A0A6J7J9S0_9ZZZZ</name>
<gene>
    <name evidence="3" type="ORF">UFOPK3674_01754</name>
</gene>
<dbReference type="PROSITE" id="PS00622">
    <property type="entry name" value="HTH_LUXR_1"/>
    <property type="match status" value="1"/>
</dbReference>
<dbReference type="SMART" id="SM00421">
    <property type="entry name" value="HTH_LUXR"/>
    <property type="match status" value="1"/>
</dbReference>
<evidence type="ECO:0000313" key="3">
    <source>
        <dbReference type="EMBL" id="CAB4939870.1"/>
    </source>
</evidence>
<dbReference type="InterPro" id="IPR000792">
    <property type="entry name" value="Tscrpt_reg_LuxR_C"/>
</dbReference>
<sequence length="360" mass="38802">MPQTMTAPALRVAVPGESPVEQNHGHGRRLTMAFEALDDFPALSASRDRVLRIVGDGPAPSAQLLTAVESDVALVVAVLRAANALDGLEAGRVDSAAQATQLLSPEGVAAVAADVRTFDFFERHAVWDVIPERFRLHALTTQRAAARLAAEGGFPDPDRLLVTALLHDLGKLVLMHAYAGYPNRVHQGARTPEERMACERAELGVDHALVGGVLARRWGLPGSVAAVIERHHAIDATGEAAFVRLADMLAHYGQGGIVSPQEMLRCAAVVGLDREDLRAIMVDLPFAQAARLRTIEPCPLSMRELDVLRHLAEGKVYKQIALALDLSTSTVRTHLHNIYGKLGAVDRAQAVLMANERGWI</sequence>
<dbReference type="PROSITE" id="PS50043">
    <property type="entry name" value="HTH_LUXR_2"/>
    <property type="match status" value="1"/>
</dbReference>
<dbReference type="PRINTS" id="PR00038">
    <property type="entry name" value="HTHLUXR"/>
</dbReference>
<dbReference type="Pfam" id="PF00196">
    <property type="entry name" value="GerE"/>
    <property type="match status" value="1"/>
</dbReference>
<dbReference type="InterPro" id="IPR016032">
    <property type="entry name" value="Sig_transdc_resp-reg_C-effctor"/>
</dbReference>
<dbReference type="AlphaFoldDB" id="A0A6J7J9S0"/>
<dbReference type="PANTHER" id="PTHR33525">
    <property type="match status" value="1"/>
</dbReference>
<dbReference type="CDD" id="cd06170">
    <property type="entry name" value="LuxR_C_like"/>
    <property type="match status" value="1"/>
</dbReference>
<reference evidence="3" key="1">
    <citation type="submission" date="2020-05" db="EMBL/GenBank/DDBJ databases">
        <authorList>
            <person name="Chiriac C."/>
            <person name="Salcher M."/>
            <person name="Ghai R."/>
            <person name="Kavagutti S V."/>
        </authorList>
    </citation>
    <scope>NUCLEOTIDE SEQUENCE</scope>
</reference>
<dbReference type="NCBIfam" id="TIGR00277">
    <property type="entry name" value="HDIG"/>
    <property type="match status" value="1"/>
</dbReference>
<dbReference type="Gene3D" id="1.10.3210.10">
    <property type="entry name" value="Hypothetical protein af1432"/>
    <property type="match status" value="1"/>
</dbReference>